<dbReference type="GO" id="GO:0005980">
    <property type="term" value="P:glycogen catabolic process"/>
    <property type="evidence" value="ECO:0007669"/>
    <property type="project" value="InterPro"/>
</dbReference>
<evidence type="ECO:0000256" key="1">
    <source>
        <dbReference type="ARBA" id="ARBA00008061"/>
    </source>
</evidence>
<dbReference type="Gene3D" id="3.20.20.80">
    <property type="entry name" value="Glycosidases"/>
    <property type="match status" value="1"/>
</dbReference>
<feature type="region of interest" description="Disordered" evidence="4">
    <location>
        <begin position="1"/>
        <end position="21"/>
    </location>
</feature>
<proteinExistence type="inferred from homology"/>
<dbReference type="OrthoDB" id="3236218at2"/>
<dbReference type="InterPro" id="IPR044505">
    <property type="entry name" value="GlgX_Isoamylase_N_E_set"/>
</dbReference>
<dbReference type="InterPro" id="IPR014756">
    <property type="entry name" value="Ig_E-set"/>
</dbReference>
<keyword evidence="3" id="KW-0326">Glycosidase</keyword>
<reference evidence="6 7" key="1">
    <citation type="submission" date="2019-09" db="EMBL/GenBank/DDBJ databases">
        <title>Serinicoccus pratensis sp. nov., isolated from meadow soil.</title>
        <authorList>
            <person name="Zhang W."/>
        </authorList>
    </citation>
    <scope>NUCLEOTIDE SEQUENCE [LARGE SCALE GENOMIC DNA]</scope>
    <source>
        <strain evidence="6 7">W204</strain>
    </source>
</reference>
<evidence type="ECO:0000313" key="7">
    <source>
        <dbReference type="Proteomes" id="UP000326546"/>
    </source>
</evidence>
<dbReference type="SUPFAM" id="SSF51445">
    <property type="entry name" value="(Trans)glycosidases"/>
    <property type="match status" value="1"/>
</dbReference>
<feature type="compositionally biased region" description="Basic and acidic residues" evidence="4">
    <location>
        <begin position="498"/>
        <end position="509"/>
    </location>
</feature>
<dbReference type="KEGG" id="serw:FY030_03145"/>
<dbReference type="AlphaFoldDB" id="A0A5J6V3G5"/>
<accession>A0A5J6V3G5</accession>
<feature type="domain" description="Glycosyl hydrolase family 13 catalytic" evidence="5">
    <location>
        <begin position="172"/>
        <end position="595"/>
    </location>
</feature>
<name>A0A5J6V3G5_9MICO</name>
<evidence type="ECO:0000256" key="3">
    <source>
        <dbReference type="ARBA" id="ARBA00023295"/>
    </source>
</evidence>
<dbReference type="Gene3D" id="2.60.40.10">
    <property type="entry name" value="Immunoglobulins"/>
    <property type="match status" value="1"/>
</dbReference>
<dbReference type="Proteomes" id="UP000326546">
    <property type="component" value="Chromosome"/>
</dbReference>
<dbReference type="SMART" id="SM00642">
    <property type="entry name" value="Aamy"/>
    <property type="match status" value="1"/>
</dbReference>
<dbReference type="PANTHER" id="PTHR43002">
    <property type="entry name" value="GLYCOGEN DEBRANCHING ENZYME"/>
    <property type="match status" value="1"/>
</dbReference>
<gene>
    <name evidence="6" type="primary">glgX</name>
    <name evidence="6" type="ORF">FY030_03145</name>
</gene>
<feature type="compositionally biased region" description="Polar residues" evidence="4">
    <location>
        <begin position="723"/>
        <end position="732"/>
    </location>
</feature>
<keyword evidence="7" id="KW-1185">Reference proteome</keyword>
<dbReference type="InterPro" id="IPR006047">
    <property type="entry name" value="GH13_cat_dom"/>
</dbReference>
<comment type="similarity">
    <text evidence="1">Belongs to the glycosyl hydrolase 13 family.</text>
</comment>
<organism evidence="6 7">
    <name type="scientific">Ornithinimicrobium pratense</name>
    <dbReference type="NCBI Taxonomy" id="2593973"/>
    <lineage>
        <taxon>Bacteria</taxon>
        <taxon>Bacillati</taxon>
        <taxon>Actinomycetota</taxon>
        <taxon>Actinomycetes</taxon>
        <taxon>Micrococcales</taxon>
        <taxon>Ornithinimicrobiaceae</taxon>
        <taxon>Ornithinimicrobium</taxon>
    </lineage>
</organism>
<dbReference type="CDD" id="cd02856">
    <property type="entry name" value="E_set_GDE_Isoamylase_N"/>
    <property type="match status" value="1"/>
</dbReference>
<dbReference type="NCBIfam" id="TIGR02100">
    <property type="entry name" value="glgX_debranch"/>
    <property type="match status" value="1"/>
</dbReference>
<dbReference type="InterPro" id="IPR004193">
    <property type="entry name" value="Glyco_hydro_13_N"/>
</dbReference>
<dbReference type="InterPro" id="IPR013780">
    <property type="entry name" value="Glyco_hydro_b"/>
</dbReference>
<dbReference type="Pfam" id="PF02922">
    <property type="entry name" value="CBM_48"/>
    <property type="match status" value="1"/>
</dbReference>
<evidence type="ECO:0000259" key="5">
    <source>
        <dbReference type="SMART" id="SM00642"/>
    </source>
</evidence>
<sequence>MPPLSRPRRSTDRPPPLGLTRTEAGPELAVLARHATSVEVEIFGPDGAHAVTVPLTRNAYGIWWDSVPQLTPGTRYGLRVHGPWAPDQGHRHNPAKLLLDPYAGAVEGEVSWVPEVYGHRVDRHRGGGHLAGDPVVRDERDSAPYVPRSVVVDHDGFDWAGDILPRVPWTDTVIYEAHVRGLTMRHPDVPPELRGTYAGLAHPAVVEHLVQLGVTTVELLPVHAFTSEPALVRRGLSNYWGYNTLGFFAPHARYAAAQDPQGVVDEVKGAVRALHAAGLEVILDVVYNHTAEQGSGEGPTLSWRGLDNHSYYRLDARGRDVDVTGCGNTVDLREPMVARMVLDSLRHWVERYHVDGFRFDLAPALARGRDDAYDRDHPFHVALQTDPVLSRVKLIAEPWDVGVHGWRTGQFPGPMAEWNDRYRDGVRSFWLSDVGRALNGAPGQGIRDLATRLAGSADLFSHDDRGPTASINYAASHDGFTLADLTAYEQRHNYANGEDNRDGHGDNRSFNHGVEGSSTDPVVLTSRERSVRNLLATVLLSTGVPMLLGGDELGRTQEGNNNAYCQDNPITWVDWQLEPWQRELLADARTLTALRRELAVLRPPEFPLHQAVPGRTRLRWYDEHGQQVNEQGWQDPRRRTVVAVYDSLHQDFDGLGGSDATGTPPQVVALVLHAGPDRIGVTLPVLERVLDWTVRWSSERPVSEDGKEGQAPDPQQPLREGQTRSTGATSFTVLVGRVDPATPGR</sequence>
<keyword evidence="2" id="KW-0378">Hydrolase</keyword>
<evidence type="ECO:0000256" key="2">
    <source>
        <dbReference type="ARBA" id="ARBA00022801"/>
    </source>
</evidence>
<dbReference type="InterPro" id="IPR013783">
    <property type="entry name" value="Ig-like_fold"/>
</dbReference>
<dbReference type="CDD" id="cd11326">
    <property type="entry name" value="AmyAc_Glg_debranch"/>
    <property type="match status" value="1"/>
</dbReference>
<feature type="compositionally biased region" description="Basic and acidic residues" evidence="4">
    <location>
        <begin position="698"/>
        <end position="710"/>
    </location>
</feature>
<dbReference type="EMBL" id="CP044427">
    <property type="protein sequence ID" value="QFG67854.1"/>
    <property type="molecule type" value="Genomic_DNA"/>
</dbReference>
<dbReference type="RefSeq" id="WP_158060246.1">
    <property type="nucleotide sequence ID" value="NZ_CP044427.1"/>
</dbReference>
<dbReference type="InterPro" id="IPR017853">
    <property type="entry name" value="GH"/>
</dbReference>
<evidence type="ECO:0000313" key="6">
    <source>
        <dbReference type="EMBL" id="QFG67854.1"/>
    </source>
</evidence>
<dbReference type="SUPFAM" id="SSF81296">
    <property type="entry name" value="E set domains"/>
    <property type="match status" value="1"/>
</dbReference>
<feature type="region of interest" description="Disordered" evidence="4">
    <location>
        <begin position="495"/>
        <end position="520"/>
    </location>
</feature>
<dbReference type="SUPFAM" id="SSF51011">
    <property type="entry name" value="Glycosyl hydrolase domain"/>
    <property type="match status" value="1"/>
</dbReference>
<evidence type="ECO:0000256" key="4">
    <source>
        <dbReference type="SAM" id="MobiDB-lite"/>
    </source>
</evidence>
<protein>
    <submittedName>
        <fullName evidence="6">Glycogen debranching protein GlgX</fullName>
    </submittedName>
</protein>
<dbReference type="GO" id="GO:0004135">
    <property type="term" value="F:amylo-alpha-1,6-glucosidase activity"/>
    <property type="evidence" value="ECO:0007669"/>
    <property type="project" value="InterPro"/>
</dbReference>
<dbReference type="Gene3D" id="2.60.40.1180">
    <property type="entry name" value="Golgi alpha-mannosidase II"/>
    <property type="match status" value="1"/>
</dbReference>
<feature type="region of interest" description="Disordered" evidence="4">
    <location>
        <begin position="698"/>
        <end position="745"/>
    </location>
</feature>
<dbReference type="InterPro" id="IPR011837">
    <property type="entry name" value="Glycogen_debranch_GlgX"/>
</dbReference>